<feature type="compositionally biased region" description="Basic and acidic residues" evidence="19">
    <location>
        <begin position="2384"/>
        <end position="2395"/>
    </location>
</feature>
<feature type="compositionally biased region" description="Basic and acidic residues" evidence="19">
    <location>
        <begin position="4015"/>
        <end position="4226"/>
    </location>
</feature>
<dbReference type="CDD" id="cd16147">
    <property type="entry name" value="G6S"/>
    <property type="match status" value="1"/>
</dbReference>
<keyword evidence="9" id="KW-0378">Hydrolase</keyword>
<feature type="compositionally biased region" description="Basic and acidic residues" evidence="19">
    <location>
        <begin position="1794"/>
        <end position="1810"/>
    </location>
</feature>
<evidence type="ECO:0000259" key="24">
    <source>
        <dbReference type="PROSITE" id="PS51321"/>
    </source>
</evidence>
<dbReference type="PROSITE" id="PS51321">
    <property type="entry name" value="TFIIS_CENTRAL"/>
    <property type="match status" value="1"/>
</dbReference>
<dbReference type="Pfam" id="PF12548">
    <property type="entry name" value="DUF3740"/>
    <property type="match status" value="1"/>
</dbReference>
<dbReference type="InterPro" id="IPR000917">
    <property type="entry name" value="Sulfatase_N"/>
</dbReference>
<dbReference type="InterPro" id="IPR036427">
    <property type="entry name" value="Bromodomain-like_sf"/>
</dbReference>
<dbReference type="InterPro" id="IPR033082">
    <property type="entry name" value="DIDO1_PHD"/>
</dbReference>
<dbReference type="InterPro" id="IPR013083">
    <property type="entry name" value="Znf_RING/FYVE/PHD"/>
</dbReference>
<dbReference type="PROSITE" id="PS50014">
    <property type="entry name" value="BROMODOMAIN_2"/>
    <property type="match status" value="1"/>
</dbReference>
<comment type="cofactor">
    <cofactor evidence="1">
        <name>Ca(2+)</name>
        <dbReference type="ChEBI" id="CHEBI:29108"/>
    </cofactor>
</comment>
<feature type="compositionally biased region" description="Low complexity" evidence="19">
    <location>
        <begin position="843"/>
        <end position="856"/>
    </location>
</feature>
<keyword evidence="26" id="KW-1185">Reference proteome</keyword>
<organism evidence="25 26">
    <name type="scientific">Polypterus senegalus</name>
    <name type="common">Senegal bichir</name>
    <dbReference type="NCBI Taxonomy" id="55291"/>
    <lineage>
        <taxon>Eukaryota</taxon>
        <taxon>Metazoa</taxon>
        <taxon>Chordata</taxon>
        <taxon>Craniata</taxon>
        <taxon>Vertebrata</taxon>
        <taxon>Euteleostomi</taxon>
        <taxon>Actinopterygii</taxon>
        <taxon>Polypteriformes</taxon>
        <taxon>Polypteridae</taxon>
        <taxon>Polypterus</taxon>
    </lineage>
</organism>
<keyword evidence="18" id="KW-0175">Coiled coil</keyword>
<feature type="region of interest" description="Disordered" evidence="19">
    <location>
        <begin position="2291"/>
        <end position="2472"/>
    </location>
</feature>
<feature type="region of interest" description="Disordered" evidence="19">
    <location>
        <begin position="1555"/>
        <end position="1620"/>
    </location>
</feature>
<dbReference type="Gene3D" id="2.30.30.140">
    <property type="match status" value="1"/>
</dbReference>
<dbReference type="GO" id="GO:0009986">
    <property type="term" value="C:cell surface"/>
    <property type="evidence" value="ECO:0007669"/>
    <property type="project" value="UniProtKB-SubCell"/>
</dbReference>
<feature type="compositionally biased region" description="Basic and acidic residues" evidence="19">
    <location>
        <begin position="1334"/>
        <end position="1355"/>
    </location>
</feature>
<evidence type="ECO:0000256" key="9">
    <source>
        <dbReference type="ARBA" id="ARBA00022801"/>
    </source>
</evidence>
<dbReference type="CDD" id="cd15538">
    <property type="entry name" value="PHD_PRKCBP1"/>
    <property type="match status" value="1"/>
</dbReference>
<dbReference type="PANTHER" id="PTHR46453">
    <property type="entry name" value="PROTEIN KINASE C-BINDING PROTEIN 1"/>
    <property type="match status" value="1"/>
</dbReference>
<dbReference type="SUPFAM" id="SSF53649">
    <property type="entry name" value="Alkaline phosphatase-like"/>
    <property type="match status" value="2"/>
</dbReference>
<dbReference type="PROSITE" id="PS50016">
    <property type="entry name" value="ZF_PHD_2"/>
    <property type="match status" value="2"/>
</dbReference>
<evidence type="ECO:0000256" key="7">
    <source>
        <dbReference type="ARBA" id="ARBA00022729"/>
    </source>
</evidence>
<sequence length="4226" mass="472156">MASFGLPVQLLVVFGLLCLVEGSAFLSSHRLKARYQRDRRNIRPNIILVLTDDQDIELGSMQAMNKTRRIMEQGGTHFINAFVTTPMCCPSRSSMLTGKYVHNHNTYTNNENCSSPSWQAQHEPHTFAVYLNQTGYRTAFFGKYLNEYNGSYIPPGWKEWVGLVKNSRFYNYTLCRNGLREKHGFDYSKDYLTDLITNDSINYFRMSKKMYPHRPVMMVISHAAPHGPEDSAPQYSSAFPNASQHITPSYNYAPNPDKHWIMRYTGPMKPIHMEFTNLLQRKRLQTLLSVDDSLEKVYNMLVEIGELENTYLIYTADHGYHIGQFGLVKGKSMPYEFDIRVPFYIRGPNVEGSAINPHIVLNIDLAPTILDIAGLDIPSDMDGKSILKLLDNEHQVNRLQFNKKGKVWRDSFLVERGKLLHKRNDEKVDSQVENFLPKYQRVKDLCQRAEYQTPCEQLGQKWQCVEDATGKLRLHKCKGLSSTAVSGKQGEESDKSKYYGRNYDDCDCETSDYRLSHVKRKKLLVKKKMKANKSYARNRSTRSVSVEVGGRLYSLDLEDEYQPVVPKNISKRYYLQEEGNDEEEFSGMGSTTKSIGTNELMVPTSIKVTHRCYILANDTVKCDTDLYKSLQAWKDHKLHIDHEIETLQTKIKNLREVRGHLKKARPEECNCSRIRKGMQEKDKKLWLLKEQRRKKKLRKLLKRLRNNDTCSMPGLTCFTHDNQHWQTAPFWTLGPFCACTSANNNTYWCMRTINETHNFLFCEFATGFLEYFDLNTDPYQLINMVNTLDRDVLNQLHVQLMELRSCKGHKQCNPRTRNMEIVSDPGSAERAAQKRKLPSPQHSSNGHSPSDSSASPIKKKKKPGLVNSNNKEQSELRHGPFYYMKQPLTSDPVDVVPQDGRNDFYCWVCHREGQVLCCELCPRVYHAKCLKLTAEPEGDWFCPECETEPFQKPVSLEQHPDYAEYIFHPMDLCTLEKMNEIEVCPECYLSACQKRENWFCEPCSNPHPLVWAKLKGFPFWPAKALRDKDGQVDARFFGQHDRAWVPINNCYLMSKEIPFSVKKTKSIFNSAMQEMEIYVENIRKKFGVFNYAPFRTPYTPNNQFQMLVDPNNPSAGIIKPEKQEKIKLNFDMTASPKILSSKPMLPSSTGRRISLTDMPRSPMSTNSSVHTGSDIEQDAPEKGVKAPGSHYSAGEESMDFTDRSTASPVSSKTGHAGSVTGSPKPFSPQPSTPVAAKQERAVTTGSILNLNLDRSKAEMDLKELSESVQQQSTPVVLTSPKMRSRFQLNLDKTIESCKAQLGIHEISDDVGVEHSDSEDSEKSESSDSEYVSDEDQKIKNGQHDGEEKDKNERDVKKKPKPSSQTDVKKEISGDSGASEKKAELLTKEKSSTELEKDSVGIQHSTREKQKAKDGTPPSVHLDVDTDSDRELVIDLGDDHVGGDKKKNRKEALSTTTAKETSVAKQDGKPPLLPPPPPPPPSTVTQTDTSGDDAASSLPKEPVQTSTITIPINVVSIPASSLPPTTTVRKQRPLLPREAAPAVQRAVVWNAPNKFQTSSQKWHMQKVQRQQQSQNQQQQQQQNQPSPNTQQQPQNPSPNTRYQTRQAVKAVQQKEVTQATSTSSITLVTTTPAVPIITTPVSVSTPSTLASSDFQIATTSADVAADIAKYTNKIRRLRIEIEKLQWLHQQELSEMKHNLELTMAEMRQSLEQERDRLIAEVKKQMELEKQQVVDETKKKQWCANCKKEAIFYSYPEVSQVLDHLVPNARPGGAEDLSNWASGPMLLPLVATPDPNRAEENSISHGALRETEAPLSAGEASRGSVLPSCHAPEELSQSSKHTDDILTSYGYNKDILFEQSDMSAVEDSINSNLSLIPELEQRQDLMDISCEASDERENDNQEDTVKLINPTSKEFKKTWGFRRTTIAKREMPGEAECQDAPLRRSGRQSKRTDKMEEFLSSSKRRIIGRRSAPANLEGSDPHSQPATDVETASEASFDGSSELKTSSQTNVENSSAVVNSNNSVVSGKLENSAAATRDTTSDDDDDDDDDDSDELTLKELQNQLRKKRAEGGVVQADSSEKSQVEIEIGKVPESPKESLQSKEVKLKPTAKASKDTGLLGPLSSKAESEGYDPNALYCICRQKHNNRFMICCDRCEEWFHGNCVGITEARGRLLERNGEDYICPNCTRQTQNSDAPVTAEQSLATQSLEESMHKSETVSDGVGAIEDQGIKGRIEKAANPSSKKKIKIFQPVPESGLPMCIGPGCTNQALPDSVYCGPGCILGHAAAAMKSLEVKQPKPKERSKQKVIKKTPPKSLPKTQKKNAPEKKPVKQRLVMGNKPVGTSESSSNQSTEESPVPSWSSDHNYNAVKPEKTAAIASSVFYKPSSKEKEGNDAKVESAAMEKTLPVPPAVVSSKANTTTLTSPKTKKLPSPPSNTVPPKKNPVTSNNANSPRRPPSDLGPGLSSATHHASGALRVMKTSFTIPKKQPAASSGAPAVKPAAGSPAPPANSPIPKPTPPVAPQPQPNNQIRQNIRRSLTEILYKRVSDSDDLNISESEVSKISFGIEREMFGLCQATDSKYKNKYRSIMFNLKDPKNKGLFYRVIKGEISPFKLVRLSPEELLSKEMSEWKEKETTEVLESSQKSHREPHKFGLKQEVVPTVDMEESPPMSDTDEQEDPRPVQPASSVTVPDIFSTMLKDTTGEHRAHLFDLNCKICTGQMPAEEDPVPKKPKFTAPLVSKKPDYKIKQETSAVKADDAAVAQLSNNGAQQNATTAKTLEARPDSHSNLESQTNTTESPASPEASNISAATAPLLIPAVTSSSSISRRDPRTAGTRPNVTVTPSQPSSFPVTLLPSSPNPITTPAKDADNEAEKSVMPLSVPKSILMKPASSPDTRYFSSSSVSTAESRSPPEGETSAFLSKQEILWKGFINMHSVAKFVTKAYLVSGSIDYLAEDLPDTIHIGGRISPHTVWDYIGKLKSSLTKELCLIRFHPATEEEEVAYISLFSYFSSRGRFGVVANNNRRIKDLYLIPLSAKDSVPSKLLPFEGPGLESSRPNLLLGLVICQKLKRPGAQSDAEKVTDEKKSKIQIRDEDDSFPGKSPSVQKPEIKQEKPTFYSSEMSLSTTPPGSPPLTTSSDPSSNTSSTASSVLPVSSTKVTTSTAIVVTGAETTPSVPPASSTVSSTPLQHILNTLFGKKKPTESAETNQFLQQQSISEHTVASTSAPLLDPIVQQFGQISKNKTLEDDEYDRPYDPEEEYDPGKIYGVDNPPHVKLSEAEKTNKDPVVEEEAYDPEDETIFEEAKVVISDFPSLPVDVKNKEAPSNYISQESQGSSITEQQKMLDELNKQIEEQQRQVEEQEEALRQQRAAVGISMAHFSVSAALMSPPPKTSAPDSTLLQIGRKVEEMVKKSLPPLLINQRRDPRQSRDPRQAPSRRLTDDTEVVDKPENVDSVAGSHPAEANHTVVNAEPEGAEVAIPLLGEVVDPYLSSSENAEFMHPGSVFGHSEQVTVSETLNSTVMPWPDSSSSLNSEDVAGDPHRFPRKVLLPTPSQPPCFPQSNDSIPSVSSSQPDHSQELPQGVSFLQNDHGTSMPQMGIINSEFMSPQEALPAPFQPQPLVPQYEGETDQFREQRPPYPTFQEHWEGSPHHLEGPRGPTIANMMGQRGPVPFQPVAHRGPPPQRFPGPPIQNIAQIGPVPGQILEAHVNLPHSFDGQNEPLQPRFVGPTDDVAVHFHGQRTPHPSFRGPVPMPFDNRGPHPSQFQGSRGPAPHQFSDHGPMLPLAEPPRIPEEMQYGNNSSSFQPIMEHHRSGAPPAPHMFRENRTSSPSPLMGQRVHPSNQFDGPRGPPLSPQFEGPRNIHPPAGGDISGPRYPSPNQFSGPRGPPPHLHPGQRVPSPQPRVPLVQHFDEHRGLHPAHFAGPRGPGSSQFSGPRVHGPSQFPDNAGHPRFPFEGPTHPTDGRPARHPRPLLPNPPEKVQEGWNKGRGQSRFGRGPEPEQLEHWQPAEARGKGRGRIVNDSDSRNNPERQRERLEGPGRHSEERQNRLSEEKRRERDGARGRSRDKNPGKPWNRERDWERNRDRDADRSRGRDWERHRDKDQPADREGDRNREDQTRDRGRDRDRQRNRDRDRDQEKDSYRRRDRDRSRSRDRDRGRDRDRDRDRDHDRSRNRDRERDRDRERERDRGRDKERKERSRSKDKVKDAKPEAPKEGEKPPTEAETKTPTT</sequence>
<keyword evidence="14 16" id="KW-0103">Bromodomain</keyword>
<dbReference type="InterPro" id="IPR024607">
    <property type="entry name" value="Sulfatase_CS"/>
</dbReference>
<evidence type="ECO:0000256" key="16">
    <source>
        <dbReference type="PROSITE-ProRule" id="PRU00035"/>
    </source>
</evidence>
<keyword evidence="15" id="KW-0325">Glycoprotein</keyword>
<dbReference type="PROSITE" id="PS50812">
    <property type="entry name" value="PWWP"/>
    <property type="match status" value="1"/>
</dbReference>
<dbReference type="InterPro" id="IPR021931">
    <property type="entry name" value="ZMYND8"/>
</dbReference>
<feature type="compositionally biased region" description="Polar residues" evidence="19">
    <location>
        <begin position="1162"/>
        <end position="1171"/>
    </location>
</feature>
<feature type="compositionally biased region" description="Acidic residues" evidence="19">
    <location>
        <begin position="2039"/>
        <end position="2052"/>
    </location>
</feature>
<dbReference type="InterPro" id="IPR000313">
    <property type="entry name" value="PWWP_dom"/>
</dbReference>
<evidence type="ECO:0000256" key="18">
    <source>
        <dbReference type="SAM" id="Coils"/>
    </source>
</evidence>
<dbReference type="SMART" id="SM00293">
    <property type="entry name" value="PWWP"/>
    <property type="match status" value="1"/>
</dbReference>
<dbReference type="Gene3D" id="1.10.472.30">
    <property type="entry name" value="Transcription elongation factor S-II, central domain"/>
    <property type="match status" value="1"/>
</dbReference>
<feature type="domain" description="PWWP" evidence="23">
    <location>
        <begin position="1006"/>
        <end position="1056"/>
    </location>
</feature>
<protein>
    <submittedName>
        <fullName evidence="25">SULF2 sulfatase</fullName>
    </submittedName>
</protein>
<evidence type="ECO:0000256" key="5">
    <source>
        <dbReference type="ARBA" id="ARBA00008779"/>
    </source>
</evidence>
<feature type="compositionally biased region" description="Polar residues" evidence="19">
    <location>
        <begin position="3324"/>
        <end position="3339"/>
    </location>
</feature>
<feature type="compositionally biased region" description="Basic and acidic residues" evidence="19">
    <location>
        <begin position="1366"/>
        <end position="1413"/>
    </location>
</feature>
<feature type="compositionally biased region" description="Basic and acidic residues" evidence="19">
    <location>
        <begin position="1421"/>
        <end position="1444"/>
    </location>
</feature>
<dbReference type="PANTHER" id="PTHR46453:SF5">
    <property type="entry name" value="PROTEIN KINASE C-BINDING PROTEIN 1 ISOFORM X1"/>
    <property type="match status" value="1"/>
</dbReference>
<evidence type="ECO:0000256" key="11">
    <source>
        <dbReference type="ARBA" id="ARBA00022833"/>
    </source>
</evidence>
<feature type="region of interest" description="Disordered" evidence="19">
    <location>
        <begin position="3521"/>
        <end position="3577"/>
    </location>
</feature>
<feature type="region of interest" description="Disordered" evidence="19">
    <location>
        <begin position="2764"/>
        <end position="2914"/>
    </location>
</feature>
<dbReference type="Pfam" id="PF00855">
    <property type="entry name" value="PWWP"/>
    <property type="match status" value="1"/>
</dbReference>
<dbReference type="InterPro" id="IPR019787">
    <property type="entry name" value="Znf_PHD-finger"/>
</dbReference>
<dbReference type="CDD" id="cd20160">
    <property type="entry name" value="PWWP_PRKCBP1"/>
    <property type="match status" value="1"/>
</dbReference>
<keyword evidence="10" id="KW-0256">Endoplasmic reticulum</keyword>
<dbReference type="EMBL" id="JAATIS010004524">
    <property type="protein sequence ID" value="KAG2461667.1"/>
    <property type="molecule type" value="Genomic_DNA"/>
</dbReference>
<feature type="compositionally biased region" description="Polar residues" evidence="19">
    <location>
        <begin position="2764"/>
        <end position="2775"/>
    </location>
</feature>
<dbReference type="InterPro" id="IPR017850">
    <property type="entry name" value="Alkaline_phosphatase_core_sf"/>
</dbReference>
<evidence type="ECO:0000256" key="15">
    <source>
        <dbReference type="ARBA" id="ARBA00023180"/>
    </source>
</evidence>
<dbReference type="Gene3D" id="3.40.720.10">
    <property type="entry name" value="Alkaline Phosphatase, subunit A"/>
    <property type="match status" value="1"/>
</dbReference>
<dbReference type="FunFam" id="2.30.30.140:FF:000003">
    <property type="entry name" value="Protein kinase C-binding protein 1 isoform C"/>
    <property type="match status" value="1"/>
</dbReference>
<feature type="compositionally biased region" description="Polar residues" evidence="19">
    <location>
        <begin position="3557"/>
        <end position="3572"/>
    </location>
</feature>
<feature type="region of interest" description="Disordered" evidence="19">
    <location>
        <begin position="3072"/>
        <end position="3153"/>
    </location>
</feature>
<dbReference type="CDD" id="cd15639">
    <property type="entry name" value="PHD_DIDO1_like"/>
    <property type="match status" value="1"/>
</dbReference>
<dbReference type="GO" id="GO:0005634">
    <property type="term" value="C:nucleus"/>
    <property type="evidence" value="ECO:0007669"/>
    <property type="project" value="TreeGrafter"/>
</dbReference>
<keyword evidence="11" id="KW-0862">Zinc</keyword>
<feature type="region of interest" description="Disordered" evidence="19">
    <location>
        <begin position="3320"/>
        <end position="3362"/>
    </location>
</feature>
<dbReference type="InterPro" id="IPR044075">
    <property type="entry name" value="PRKCBP1_PHD"/>
</dbReference>
<feature type="compositionally biased region" description="Polar residues" evidence="19">
    <location>
        <begin position="2786"/>
        <end position="2807"/>
    </location>
</feature>
<feature type="non-terminal residue" evidence="25">
    <location>
        <position position="1"/>
    </location>
</feature>
<evidence type="ECO:0000259" key="21">
    <source>
        <dbReference type="PROSITE" id="PS50014"/>
    </source>
</evidence>
<dbReference type="Pfam" id="PF12064">
    <property type="entry name" value="DUF3544"/>
    <property type="match status" value="1"/>
</dbReference>
<dbReference type="FunFam" id="3.40.720.10:FF:000003">
    <property type="entry name" value="Extracellular sulfatase"/>
    <property type="match status" value="1"/>
</dbReference>
<keyword evidence="12" id="KW-0106">Calcium</keyword>
<dbReference type="PROSITE" id="PS00523">
    <property type="entry name" value="SULFATASE_1"/>
    <property type="match status" value="1"/>
</dbReference>
<feature type="compositionally biased region" description="Low complexity" evidence="19">
    <location>
        <begin position="2487"/>
        <end position="2502"/>
    </location>
</feature>
<feature type="region of interest" description="Disordered" evidence="19">
    <location>
        <begin position="3409"/>
        <end position="3462"/>
    </location>
</feature>
<evidence type="ECO:0000313" key="25">
    <source>
        <dbReference type="EMBL" id="KAG2461667.1"/>
    </source>
</evidence>
<evidence type="ECO:0000256" key="8">
    <source>
        <dbReference type="ARBA" id="ARBA00022771"/>
    </source>
</evidence>
<dbReference type="SUPFAM" id="SSF57903">
    <property type="entry name" value="FYVE/PHD zinc finger"/>
    <property type="match status" value="2"/>
</dbReference>
<evidence type="ECO:0000256" key="3">
    <source>
        <dbReference type="ARBA" id="ARBA00004241"/>
    </source>
</evidence>
<feature type="compositionally biased region" description="Basic and acidic residues" evidence="19">
    <location>
        <begin position="3340"/>
        <end position="3362"/>
    </location>
</feature>
<dbReference type="InterPro" id="IPR003618">
    <property type="entry name" value="TFIIS_cen_dom"/>
</dbReference>
<feature type="compositionally biased region" description="Polar residues" evidence="19">
    <location>
        <begin position="2833"/>
        <end position="2860"/>
    </location>
</feature>
<dbReference type="SUPFAM" id="SSF63748">
    <property type="entry name" value="Tudor/PWWP/MBT"/>
    <property type="match status" value="1"/>
</dbReference>
<dbReference type="Pfam" id="PF00628">
    <property type="entry name" value="PHD"/>
    <property type="match status" value="2"/>
</dbReference>
<evidence type="ECO:0000256" key="12">
    <source>
        <dbReference type="ARBA" id="ARBA00022837"/>
    </source>
</evidence>
<dbReference type="SMART" id="SM00510">
    <property type="entry name" value="TFS2M"/>
    <property type="match status" value="1"/>
</dbReference>
<feature type="compositionally biased region" description="Polar residues" evidence="19">
    <location>
        <begin position="1203"/>
        <end position="1213"/>
    </location>
</feature>
<feature type="region of interest" description="Disordered" evidence="19">
    <location>
        <begin position="1925"/>
        <end position="2126"/>
    </location>
</feature>
<feature type="region of interest" description="Disordered" evidence="19">
    <location>
        <begin position="2484"/>
        <end position="2528"/>
    </location>
</feature>
<feature type="coiled-coil region" evidence="18">
    <location>
        <begin position="1666"/>
        <end position="1737"/>
    </location>
</feature>
<dbReference type="Pfam" id="PF07744">
    <property type="entry name" value="SPOC"/>
    <property type="match status" value="1"/>
</dbReference>
<gene>
    <name evidence="25" type="primary">Sulf2</name>
    <name evidence="25" type="ORF">GTO96_0008462</name>
</gene>
<feature type="compositionally biased region" description="Basic and acidic residues" evidence="19">
    <location>
        <begin position="2076"/>
        <end position="2104"/>
    </location>
</feature>
<feature type="domain" description="Bromo" evidence="21">
    <location>
        <begin position="947"/>
        <end position="996"/>
    </location>
</feature>
<evidence type="ECO:0000256" key="13">
    <source>
        <dbReference type="ARBA" id="ARBA00023034"/>
    </source>
</evidence>
<dbReference type="GO" id="GO:0016787">
    <property type="term" value="F:hydrolase activity"/>
    <property type="evidence" value="ECO:0007669"/>
    <property type="project" value="UniProtKB-KW"/>
</dbReference>
<feature type="compositionally biased region" description="Polar residues" evidence="19">
    <location>
        <begin position="3521"/>
        <end position="3531"/>
    </location>
</feature>
<dbReference type="Gene3D" id="3.30.40.10">
    <property type="entry name" value="Zinc/RING finger domain, C3HC4 (zinc finger)"/>
    <property type="match status" value="2"/>
</dbReference>
<dbReference type="Pfam" id="PF23460">
    <property type="entry name" value="ZMYND8_CC"/>
    <property type="match status" value="1"/>
</dbReference>
<feature type="coiled-coil region" evidence="18">
    <location>
        <begin position="644"/>
        <end position="707"/>
    </location>
</feature>
<feature type="compositionally biased region" description="Basic and acidic residues" evidence="19">
    <location>
        <begin position="3419"/>
        <end position="3449"/>
    </location>
</feature>
<evidence type="ECO:0000256" key="17">
    <source>
        <dbReference type="PROSITE-ProRule" id="PRU00146"/>
    </source>
</evidence>
<dbReference type="Gene3D" id="1.20.920.10">
    <property type="entry name" value="Bromodomain-like"/>
    <property type="match status" value="1"/>
</dbReference>
<feature type="compositionally biased region" description="Low complexity" evidence="19">
    <location>
        <begin position="1567"/>
        <end position="1600"/>
    </location>
</feature>
<feature type="chain" id="PRO_5036455454" evidence="20">
    <location>
        <begin position="23"/>
        <end position="4226"/>
    </location>
</feature>
<dbReference type="FunFam" id="3.30.40.10:FF:000225">
    <property type="entry name" value="Death-inducer obliterator 1"/>
    <property type="match status" value="1"/>
</dbReference>
<keyword evidence="8 17" id="KW-0863">Zinc-finger</keyword>
<accession>A0A8X8BPA2</accession>
<comment type="subcellular location">
    <subcellularLocation>
        <location evidence="3">Cell surface</location>
    </subcellularLocation>
    <subcellularLocation>
        <location evidence="2">Endoplasmic reticulum</location>
    </subcellularLocation>
    <subcellularLocation>
        <location evidence="4">Golgi apparatus</location>
        <location evidence="4">Golgi stack</location>
    </subcellularLocation>
</comment>
<dbReference type="InterPro" id="IPR024609">
    <property type="entry name" value="Extracellular_sulfatase_C"/>
</dbReference>
<feature type="compositionally biased region" description="Pro residues" evidence="19">
    <location>
        <begin position="1470"/>
        <end position="1481"/>
    </location>
</feature>
<feature type="compositionally biased region" description="Pro residues" evidence="19">
    <location>
        <begin position="2503"/>
        <end position="2523"/>
    </location>
</feature>
<dbReference type="SMART" id="SM00249">
    <property type="entry name" value="PHD"/>
    <property type="match status" value="2"/>
</dbReference>
<feature type="region of interest" description="Disordered" evidence="19">
    <location>
        <begin position="1791"/>
        <end position="1839"/>
    </location>
</feature>
<feature type="compositionally biased region" description="Low complexity" evidence="19">
    <location>
        <begin position="2341"/>
        <end position="2353"/>
    </location>
</feature>
<feature type="region of interest" description="Disordered" evidence="19">
    <location>
        <begin position="1305"/>
        <end position="1509"/>
    </location>
</feature>
<dbReference type="Pfam" id="PF00884">
    <property type="entry name" value="Sulfatase"/>
    <property type="match status" value="1"/>
</dbReference>
<dbReference type="GO" id="GO:0006351">
    <property type="term" value="P:DNA-templated transcription"/>
    <property type="evidence" value="ECO:0007669"/>
    <property type="project" value="InterPro"/>
</dbReference>
<feature type="non-terminal residue" evidence="25">
    <location>
        <position position="4226"/>
    </location>
</feature>
<evidence type="ECO:0000256" key="6">
    <source>
        <dbReference type="ARBA" id="ARBA00022723"/>
    </source>
</evidence>
<dbReference type="GO" id="GO:0003714">
    <property type="term" value="F:transcription corepressor activity"/>
    <property type="evidence" value="ECO:0007669"/>
    <property type="project" value="TreeGrafter"/>
</dbReference>
<evidence type="ECO:0000256" key="1">
    <source>
        <dbReference type="ARBA" id="ARBA00001913"/>
    </source>
</evidence>
<feature type="domain" description="PHD-type" evidence="22">
    <location>
        <begin position="903"/>
        <end position="948"/>
    </location>
</feature>
<dbReference type="GO" id="GO:0097190">
    <property type="term" value="P:apoptotic signaling pathway"/>
    <property type="evidence" value="ECO:0007669"/>
    <property type="project" value="InterPro"/>
</dbReference>
<dbReference type="SUPFAM" id="SSF46942">
    <property type="entry name" value="Elongation factor TFIIS domain 2"/>
    <property type="match status" value="1"/>
</dbReference>
<feature type="compositionally biased region" description="Low complexity" evidence="19">
    <location>
        <begin position="3121"/>
        <end position="3153"/>
    </location>
</feature>
<dbReference type="Pfam" id="PF07500">
    <property type="entry name" value="TFIIS_M"/>
    <property type="match status" value="1"/>
</dbReference>
<evidence type="ECO:0000256" key="2">
    <source>
        <dbReference type="ARBA" id="ARBA00004240"/>
    </source>
</evidence>
<feature type="compositionally biased region" description="Low complexity" evidence="19">
    <location>
        <begin position="2897"/>
        <end position="2907"/>
    </location>
</feature>
<comment type="caution">
    <text evidence="25">The sequence shown here is derived from an EMBL/GenBank/DDBJ whole genome shotgun (WGS) entry which is preliminary data.</text>
</comment>
<feature type="region of interest" description="Disordered" evidence="19">
    <location>
        <begin position="3739"/>
        <end position="4226"/>
    </location>
</feature>
<feature type="compositionally biased region" description="Polar residues" evidence="19">
    <location>
        <begin position="1452"/>
        <end position="1463"/>
    </location>
</feature>
<feature type="domain" description="PHD-type" evidence="22">
    <location>
        <begin position="2133"/>
        <end position="2187"/>
    </location>
</feature>
<evidence type="ECO:0000259" key="22">
    <source>
        <dbReference type="PROSITE" id="PS50016"/>
    </source>
</evidence>
<evidence type="ECO:0000313" key="26">
    <source>
        <dbReference type="Proteomes" id="UP000886611"/>
    </source>
</evidence>
<feature type="compositionally biased region" description="Polar residues" evidence="19">
    <location>
        <begin position="1996"/>
        <end position="2007"/>
    </location>
</feature>
<dbReference type="GO" id="GO:0005795">
    <property type="term" value="C:Golgi stack"/>
    <property type="evidence" value="ECO:0007669"/>
    <property type="project" value="UniProtKB-SubCell"/>
</dbReference>
<evidence type="ECO:0000256" key="4">
    <source>
        <dbReference type="ARBA" id="ARBA00004348"/>
    </source>
</evidence>
<evidence type="ECO:0000259" key="23">
    <source>
        <dbReference type="PROSITE" id="PS50812"/>
    </source>
</evidence>
<dbReference type="InterPro" id="IPR011011">
    <property type="entry name" value="Znf_FYVE_PHD"/>
</dbReference>
<feature type="compositionally biased region" description="Basic and acidic residues" evidence="19">
    <location>
        <begin position="1305"/>
        <end position="1325"/>
    </location>
</feature>
<keyword evidence="6" id="KW-0479">Metal-binding</keyword>
<name>A0A8X8BPA2_POLSE</name>
<evidence type="ECO:0000256" key="10">
    <source>
        <dbReference type="ARBA" id="ARBA00022824"/>
    </source>
</evidence>
<comment type="similarity">
    <text evidence="5">Belongs to the sulfatase family.</text>
</comment>
<evidence type="ECO:0000256" key="19">
    <source>
        <dbReference type="SAM" id="MobiDB-lite"/>
    </source>
</evidence>
<feature type="compositionally biased region" description="Acidic residues" evidence="19">
    <location>
        <begin position="3286"/>
        <end position="3296"/>
    </location>
</feature>
<dbReference type="InterPro" id="IPR019786">
    <property type="entry name" value="Zinc_finger_PHD-type_CS"/>
</dbReference>
<dbReference type="GO" id="GO:0005783">
    <property type="term" value="C:endoplasmic reticulum"/>
    <property type="evidence" value="ECO:0007669"/>
    <property type="project" value="UniProtKB-SubCell"/>
</dbReference>
<feature type="compositionally biased region" description="Basic and acidic residues" evidence="19">
    <location>
        <begin position="2291"/>
        <end position="2302"/>
    </location>
</feature>
<keyword evidence="13" id="KW-0333">Golgi apparatus</keyword>
<feature type="signal peptide" evidence="20">
    <location>
        <begin position="1"/>
        <end position="22"/>
    </location>
</feature>
<feature type="domain" description="TFIIS central" evidence="24">
    <location>
        <begin position="2528"/>
        <end position="2648"/>
    </location>
</feature>
<feature type="compositionally biased region" description="Low complexity" evidence="19">
    <location>
        <begin position="2008"/>
        <end position="2024"/>
    </location>
</feature>
<dbReference type="InterPro" id="IPR001487">
    <property type="entry name" value="Bromodomain"/>
</dbReference>
<evidence type="ECO:0000256" key="14">
    <source>
        <dbReference type="ARBA" id="ARBA00023117"/>
    </source>
</evidence>
<feature type="compositionally biased region" description="Basic and acidic residues" evidence="19">
    <location>
        <begin position="3273"/>
        <end position="3285"/>
    </location>
</feature>
<keyword evidence="7 20" id="KW-0732">Signal</keyword>
<feature type="compositionally biased region" description="Basic and acidic residues" evidence="19">
    <location>
        <begin position="3075"/>
        <end position="3090"/>
    </location>
</feature>
<dbReference type="PROSITE" id="PS01359">
    <property type="entry name" value="ZF_PHD_1"/>
    <property type="match status" value="2"/>
</dbReference>
<feature type="region of interest" description="Disordered" evidence="19">
    <location>
        <begin position="1139"/>
        <end position="1240"/>
    </location>
</feature>
<dbReference type="GO" id="GO:0008270">
    <property type="term" value="F:zinc ion binding"/>
    <property type="evidence" value="ECO:0007669"/>
    <property type="project" value="UniProtKB-KW"/>
</dbReference>
<feature type="region of interest" description="Disordered" evidence="19">
    <location>
        <begin position="2658"/>
        <end position="2685"/>
    </location>
</feature>
<dbReference type="InterPro" id="IPR012921">
    <property type="entry name" value="SPOC_C"/>
</dbReference>
<evidence type="ECO:0000256" key="20">
    <source>
        <dbReference type="SAM" id="SignalP"/>
    </source>
</evidence>
<feature type="region of interest" description="Disordered" evidence="19">
    <location>
        <begin position="3235"/>
        <end position="3296"/>
    </location>
</feature>
<reference evidence="25 26" key="1">
    <citation type="journal article" date="2021" name="Cell">
        <title>Tracing the genetic footprints of vertebrate landing in non-teleost ray-finned fishes.</title>
        <authorList>
            <person name="Bi X."/>
            <person name="Wang K."/>
            <person name="Yang L."/>
            <person name="Pan H."/>
            <person name="Jiang H."/>
            <person name="Wei Q."/>
            <person name="Fang M."/>
            <person name="Yu H."/>
            <person name="Zhu C."/>
            <person name="Cai Y."/>
            <person name="He Y."/>
            <person name="Gan X."/>
            <person name="Zeng H."/>
            <person name="Yu D."/>
            <person name="Zhu Y."/>
            <person name="Jiang H."/>
            <person name="Qiu Q."/>
            <person name="Yang H."/>
            <person name="Zhang Y.E."/>
            <person name="Wang W."/>
            <person name="Zhu M."/>
            <person name="He S."/>
            <person name="Zhang G."/>
        </authorList>
    </citation>
    <scope>NUCLEOTIDE SEQUENCE [LARGE SCALE GENOMIC DNA]</scope>
    <source>
        <strain evidence="25">Bchr_013</strain>
    </source>
</reference>
<proteinExistence type="inferred from homology"/>
<dbReference type="SUPFAM" id="SSF47370">
    <property type="entry name" value="Bromodomain"/>
    <property type="match status" value="1"/>
</dbReference>
<feature type="region of interest" description="Disordered" evidence="19">
    <location>
        <begin position="817"/>
        <end position="871"/>
    </location>
</feature>
<dbReference type="Proteomes" id="UP000886611">
    <property type="component" value="Unassembled WGS sequence"/>
</dbReference>
<dbReference type="InterPro" id="IPR036575">
    <property type="entry name" value="TFIIS_cen_dom_sf"/>
</dbReference>
<feature type="compositionally biased region" description="Acidic residues" evidence="19">
    <location>
        <begin position="3244"/>
        <end position="3258"/>
    </location>
</feature>
<dbReference type="InterPro" id="IPR001965">
    <property type="entry name" value="Znf_PHD"/>
</dbReference>
<dbReference type="InterPro" id="IPR056987">
    <property type="entry name" value="ZMYND8_CC"/>
</dbReference>